<dbReference type="RefSeq" id="WP_335962895.1">
    <property type="nucleotide sequence ID" value="NZ_JAXBLX010000037.1"/>
</dbReference>
<keyword evidence="3" id="KW-1185">Reference proteome</keyword>
<dbReference type="Pfam" id="PF05239">
    <property type="entry name" value="PRC"/>
    <property type="match status" value="1"/>
</dbReference>
<dbReference type="EMBL" id="JBHLUX010000095">
    <property type="protein sequence ID" value="MFC0473612.1"/>
    <property type="molecule type" value="Genomic_DNA"/>
</dbReference>
<feature type="domain" description="PRC-barrel" evidence="1">
    <location>
        <begin position="8"/>
        <end position="73"/>
    </location>
</feature>
<comment type="caution">
    <text evidence="2">The sequence shown here is derived from an EMBL/GenBank/DDBJ whole genome shotgun (WGS) entry which is preliminary data.</text>
</comment>
<name>A0ABV6KKV2_9BACI</name>
<protein>
    <submittedName>
        <fullName evidence="2">PRC-barrel domain-containing protein</fullName>
    </submittedName>
</protein>
<dbReference type="InterPro" id="IPR027275">
    <property type="entry name" value="PRC-brl_dom"/>
</dbReference>
<organism evidence="2 3">
    <name type="scientific">Halalkalibacter kiskunsagensis</name>
    <dbReference type="NCBI Taxonomy" id="1548599"/>
    <lineage>
        <taxon>Bacteria</taxon>
        <taxon>Bacillati</taxon>
        <taxon>Bacillota</taxon>
        <taxon>Bacilli</taxon>
        <taxon>Bacillales</taxon>
        <taxon>Bacillaceae</taxon>
        <taxon>Halalkalibacter</taxon>
    </lineage>
</organism>
<reference evidence="2 3" key="1">
    <citation type="submission" date="2024-09" db="EMBL/GenBank/DDBJ databases">
        <authorList>
            <person name="Sun Q."/>
            <person name="Mori K."/>
        </authorList>
    </citation>
    <scope>NUCLEOTIDE SEQUENCE [LARGE SCALE GENOMIC DNA]</scope>
    <source>
        <strain evidence="2 3">NCAIM B.02610</strain>
    </source>
</reference>
<dbReference type="Proteomes" id="UP001589838">
    <property type="component" value="Unassembled WGS sequence"/>
</dbReference>
<sequence length="161" mass="17539">MAISLRTFSTVEGLPVISLSTAKECGHVLDLLYENGSVTGFIIDPKGWFQKHLFLPVSYVASIGSDGVMIEDTNMLKPYSAKEKEAFPLKNGKRRLQGIALLTAEGEKLGLLEDVYFLEEMGTIVGYEVTEGLVADLVEGRRVVKCNSKLTIAGGRAILTE</sequence>
<dbReference type="Gene3D" id="2.30.30.240">
    <property type="entry name" value="PRC-barrel domain"/>
    <property type="match status" value="1"/>
</dbReference>
<proteinExistence type="predicted"/>
<evidence type="ECO:0000259" key="1">
    <source>
        <dbReference type="Pfam" id="PF05239"/>
    </source>
</evidence>
<evidence type="ECO:0000313" key="3">
    <source>
        <dbReference type="Proteomes" id="UP001589838"/>
    </source>
</evidence>
<dbReference type="SUPFAM" id="SSF50346">
    <property type="entry name" value="PRC-barrel domain"/>
    <property type="match status" value="1"/>
</dbReference>
<dbReference type="InterPro" id="IPR011033">
    <property type="entry name" value="PRC_barrel-like_sf"/>
</dbReference>
<gene>
    <name evidence="2" type="ORF">ACFFHM_24665</name>
</gene>
<evidence type="ECO:0000313" key="2">
    <source>
        <dbReference type="EMBL" id="MFC0473612.1"/>
    </source>
</evidence>
<accession>A0ABV6KKV2</accession>